<keyword evidence="1" id="KW-1133">Transmembrane helix</keyword>
<comment type="caution">
    <text evidence="2">The sequence shown here is derived from an EMBL/GenBank/DDBJ whole genome shotgun (WGS) entry which is preliminary data.</text>
</comment>
<gene>
    <name evidence="2" type="ORF">B1A_19443</name>
</gene>
<evidence type="ECO:0000256" key="1">
    <source>
        <dbReference type="SAM" id="Phobius"/>
    </source>
</evidence>
<evidence type="ECO:0000313" key="2">
    <source>
        <dbReference type="EMBL" id="EQD32564.1"/>
    </source>
</evidence>
<feature type="transmembrane region" description="Helical" evidence="1">
    <location>
        <begin position="118"/>
        <end position="145"/>
    </location>
</feature>
<proteinExistence type="predicted"/>
<reference evidence="2" key="2">
    <citation type="journal article" date="2014" name="ISME J.">
        <title>Microbial stratification in low pH oxic and suboxic macroscopic growths along an acid mine drainage.</title>
        <authorList>
            <person name="Mendez-Garcia C."/>
            <person name="Mesa V."/>
            <person name="Sprenger R.R."/>
            <person name="Richter M."/>
            <person name="Diez M.S."/>
            <person name="Solano J."/>
            <person name="Bargiela R."/>
            <person name="Golyshina O.V."/>
            <person name="Manteca A."/>
            <person name="Ramos J.L."/>
            <person name="Gallego J.R."/>
            <person name="Llorente I."/>
            <person name="Martins Dos Santos V.A."/>
            <person name="Jensen O.N."/>
            <person name="Pelaez A.I."/>
            <person name="Sanchez J."/>
            <person name="Ferrer M."/>
        </authorList>
    </citation>
    <scope>NUCLEOTIDE SEQUENCE</scope>
</reference>
<name>T0ZV88_9ZZZZ</name>
<reference evidence="2" key="1">
    <citation type="submission" date="2013-08" db="EMBL/GenBank/DDBJ databases">
        <authorList>
            <person name="Mendez C."/>
            <person name="Richter M."/>
            <person name="Ferrer M."/>
            <person name="Sanchez J."/>
        </authorList>
    </citation>
    <scope>NUCLEOTIDE SEQUENCE</scope>
</reference>
<organism evidence="2">
    <name type="scientific">mine drainage metagenome</name>
    <dbReference type="NCBI Taxonomy" id="410659"/>
    <lineage>
        <taxon>unclassified sequences</taxon>
        <taxon>metagenomes</taxon>
        <taxon>ecological metagenomes</taxon>
    </lineage>
</organism>
<feature type="non-terminal residue" evidence="2">
    <location>
        <position position="1"/>
    </location>
</feature>
<sequence>NRESGCSLSPTANAYVRRFRSSHKVSIPAGTFDLAHNLPRRRITLLAPAVELIAREDLRPALCDQVIQTAQQIYGEATVLHAAREFPNTSTYRYRLDPEAARYYKTGDKSFMYRYLPFWLASLLSRIGVVMVPIVALLIPGLLNLPQLYAWRVKRRIHRRYAELMALERESLGPLTAQRRLALLDRLHTIERAVIQRRMPGSHAEQLYQLRARIGFVREILARPVPD</sequence>
<protein>
    <submittedName>
        <fullName evidence="2">TRAP-type uncharacterized transport system periplasmic component-like protein</fullName>
    </submittedName>
</protein>
<accession>T0ZV88</accession>
<dbReference type="EMBL" id="AUZX01014340">
    <property type="protein sequence ID" value="EQD32564.1"/>
    <property type="molecule type" value="Genomic_DNA"/>
</dbReference>
<dbReference type="AlphaFoldDB" id="T0ZV88"/>
<keyword evidence="1" id="KW-0812">Transmembrane</keyword>
<keyword evidence="1" id="KW-0472">Membrane</keyword>